<reference evidence="2 3" key="1">
    <citation type="submission" date="2018-10" db="EMBL/GenBank/DDBJ databases">
        <title>Ulvibacterium marinum gen. nov., sp. nov., a novel marine bacterium of the family Flavobacteriaceae, isolated from a culture of the green alga Ulva prolifera.</title>
        <authorList>
            <person name="Zhang Z."/>
        </authorList>
    </citation>
    <scope>NUCLEOTIDE SEQUENCE [LARGE SCALE GENOMIC DNA]</scope>
    <source>
        <strain evidence="2 3">CCMM003</strain>
    </source>
</reference>
<dbReference type="SUPFAM" id="SSF51556">
    <property type="entry name" value="Metallo-dependent hydrolases"/>
    <property type="match status" value="1"/>
</dbReference>
<dbReference type="InterPro" id="IPR011059">
    <property type="entry name" value="Metal-dep_hydrolase_composite"/>
</dbReference>
<dbReference type="AlphaFoldDB" id="A0A3B0C2L3"/>
<dbReference type="InterPro" id="IPR006680">
    <property type="entry name" value="Amidohydro-rel"/>
</dbReference>
<keyword evidence="3" id="KW-1185">Reference proteome</keyword>
<dbReference type="Gene3D" id="2.30.40.10">
    <property type="entry name" value="Urease, subunit C, domain 1"/>
    <property type="match status" value="1"/>
</dbReference>
<evidence type="ECO:0000259" key="1">
    <source>
        <dbReference type="Pfam" id="PF01979"/>
    </source>
</evidence>
<gene>
    <name evidence="2" type="ORF">D7Z94_13310</name>
</gene>
<name>A0A3B0C2L3_9FLAO</name>
<dbReference type="PROSITE" id="PS51257">
    <property type="entry name" value="PROKAR_LIPOPROTEIN"/>
    <property type="match status" value="1"/>
</dbReference>
<dbReference type="InterPro" id="IPR051781">
    <property type="entry name" value="Metallo-dep_Hydrolase"/>
</dbReference>
<dbReference type="Gene3D" id="3.20.20.140">
    <property type="entry name" value="Metal-dependent hydrolases"/>
    <property type="match status" value="1"/>
</dbReference>
<accession>A0A3B0C2L3</accession>
<dbReference type="PANTHER" id="PTHR43135:SF3">
    <property type="entry name" value="ALPHA-D-RIBOSE 1-METHYLPHOSPHONATE 5-TRIPHOSPHATE DIPHOSPHATASE"/>
    <property type="match status" value="1"/>
</dbReference>
<sequence>MIYEKPAVKSFVFLFTVLVLSCVPDLPKDNLKARKNPDGLKIKLTNGNWFNGENFTKRDVWVDEGLLSFSPISKPMDTVLDLTGKYIIPPFAEAHNHNLESAYKLQDRIDSYLNNGIFYVKLLSSIKKRIDPLMHHYNKPLGLDVSLAHAPLTANGGHPIALRKRYLHYGYFKGLFNTIGDIESHGFFIINNCEDLDNQWERILSFGPDFIKIMLLYSEEYEMRKNDTTYFGHKGLNPTVVPEIVKRAHQSGLRVSAHVETTHDFHVAVKAGVDEIAHLPEIDNGKPIAEEHAILAKEKDVVVTTTVSLVTKKKEKPEYGELVENIRSNLILLKKKGVKLAIGSDMYNDNSLGEFQLLHNLNVFTNLELLKMWTENSAMTIFPNRKIGFLREGYEASFLVLNKNPLKDISDITETIEMRVKQGALLK</sequence>
<feature type="domain" description="Amidohydrolase-related" evidence="1">
    <location>
        <begin position="237"/>
        <end position="414"/>
    </location>
</feature>
<dbReference type="SUPFAM" id="SSF51338">
    <property type="entry name" value="Composite domain of metallo-dependent hydrolases"/>
    <property type="match status" value="1"/>
</dbReference>
<dbReference type="EMBL" id="RBCJ01000003">
    <property type="protein sequence ID" value="RKN79300.1"/>
    <property type="molecule type" value="Genomic_DNA"/>
</dbReference>
<evidence type="ECO:0000313" key="2">
    <source>
        <dbReference type="EMBL" id="RKN79300.1"/>
    </source>
</evidence>
<dbReference type="PANTHER" id="PTHR43135">
    <property type="entry name" value="ALPHA-D-RIBOSE 1-METHYLPHOSPHONATE 5-TRIPHOSPHATE DIPHOSPHATASE"/>
    <property type="match status" value="1"/>
</dbReference>
<dbReference type="Proteomes" id="UP000276603">
    <property type="component" value="Unassembled WGS sequence"/>
</dbReference>
<comment type="caution">
    <text evidence="2">The sequence shown here is derived from an EMBL/GenBank/DDBJ whole genome shotgun (WGS) entry which is preliminary data.</text>
</comment>
<evidence type="ECO:0000313" key="3">
    <source>
        <dbReference type="Proteomes" id="UP000276603"/>
    </source>
</evidence>
<proteinExistence type="predicted"/>
<dbReference type="InterPro" id="IPR032466">
    <property type="entry name" value="Metal_Hydrolase"/>
</dbReference>
<organism evidence="2 3">
    <name type="scientific">Ulvibacterium marinum</name>
    <dbReference type="NCBI Taxonomy" id="2419782"/>
    <lineage>
        <taxon>Bacteria</taxon>
        <taxon>Pseudomonadati</taxon>
        <taxon>Bacteroidota</taxon>
        <taxon>Flavobacteriia</taxon>
        <taxon>Flavobacteriales</taxon>
        <taxon>Flavobacteriaceae</taxon>
        <taxon>Ulvibacterium</taxon>
    </lineage>
</organism>
<dbReference type="GO" id="GO:0016810">
    <property type="term" value="F:hydrolase activity, acting on carbon-nitrogen (but not peptide) bonds"/>
    <property type="evidence" value="ECO:0007669"/>
    <property type="project" value="InterPro"/>
</dbReference>
<protein>
    <recommendedName>
        <fullName evidence="1">Amidohydrolase-related domain-containing protein</fullName>
    </recommendedName>
</protein>
<dbReference type="Pfam" id="PF01979">
    <property type="entry name" value="Amidohydro_1"/>
    <property type="match status" value="1"/>
</dbReference>